<name>A0ABR7FXQ6_9FIRM</name>
<organism evidence="13 14">
    <name type="scientific">Lachnospira hominis</name>
    <name type="common">ex Liu et al. 2021</name>
    <dbReference type="NCBI Taxonomy" id="2763051"/>
    <lineage>
        <taxon>Bacteria</taxon>
        <taxon>Bacillati</taxon>
        <taxon>Bacillota</taxon>
        <taxon>Clostridia</taxon>
        <taxon>Lachnospirales</taxon>
        <taxon>Lachnospiraceae</taxon>
        <taxon>Lachnospira</taxon>
    </lineage>
</organism>
<comment type="subcellular location">
    <subcellularLocation>
        <location evidence="2">Cell membrane</location>
        <topology evidence="2">Multi-pass membrane protein</topology>
    </subcellularLocation>
</comment>
<dbReference type="SUPFAM" id="SSF55874">
    <property type="entry name" value="ATPase domain of HSP90 chaperone/DNA topoisomerase II/histidine kinase"/>
    <property type="match status" value="1"/>
</dbReference>
<keyword evidence="6 11" id="KW-0812">Transmembrane</keyword>
<evidence type="ECO:0000256" key="1">
    <source>
        <dbReference type="ARBA" id="ARBA00000085"/>
    </source>
</evidence>
<protein>
    <recommendedName>
        <fullName evidence="3">histidine kinase</fullName>
        <ecNumber evidence="3">2.7.13.3</ecNumber>
    </recommendedName>
</protein>
<evidence type="ECO:0000256" key="3">
    <source>
        <dbReference type="ARBA" id="ARBA00012438"/>
    </source>
</evidence>
<evidence type="ECO:0000256" key="6">
    <source>
        <dbReference type="ARBA" id="ARBA00022692"/>
    </source>
</evidence>
<evidence type="ECO:0000313" key="14">
    <source>
        <dbReference type="Proteomes" id="UP000628463"/>
    </source>
</evidence>
<comment type="caution">
    <text evidence="13">The sequence shown here is derived from an EMBL/GenBank/DDBJ whole genome shotgun (WGS) entry which is preliminary data.</text>
</comment>
<reference evidence="13 14" key="1">
    <citation type="submission" date="2020-08" db="EMBL/GenBank/DDBJ databases">
        <title>Genome public.</title>
        <authorList>
            <person name="Liu C."/>
            <person name="Sun Q."/>
        </authorList>
    </citation>
    <scope>NUCLEOTIDE SEQUENCE [LARGE SCALE GENOMIC DNA]</scope>
    <source>
        <strain evidence="13 14">NSJ-43</strain>
    </source>
</reference>
<evidence type="ECO:0000256" key="4">
    <source>
        <dbReference type="ARBA" id="ARBA00022475"/>
    </source>
</evidence>
<dbReference type="PROSITE" id="PS50109">
    <property type="entry name" value="HIS_KIN"/>
    <property type="match status" value="1"/>
</dbReference>
<evidence type="ECO:0000313" key="13">
    <source>
        <dbReference type="EMBL" id="MBC5679939.1"/>
    </source>
</evidence>
<dbReference type="InterPro" id="IPR036097">
    <property type="entry name" value="HisK_dim/P_sf"/>
</dbReference>
<evidence type="ECO:0000259" key="12">
    <source>
        <dbReference type="PROSITE" id="PS50109"/>
    </source>
</evidence>
<dbReference type="RefSeq" id="WP_186836139.1">
    <property type="nucleotide sequence ID" value="NZ_JACOPD010000002.1"/>
</dbReference>
<dbReference type="PRINTS" id="PR00344">
    <property type="entry name" value="BCTRLSENSOR"/>
</dbReference>
<proteinExistence type="predicted"/>
<dbReference type="SMART" id="SM00387">
    <property type="entry name" value="HATPase_c"/>
    <property type="match status" value="1"/>
</dbReference>
<keyword evidence="9" id="KW-0902">Two-component regulatory system</keyword>
<evidence type="ECO:0000256" key="5">
    <source>
        <dbReference type="ARBA" id="ARBA00022679"/>
    </source>
</evidence>
<comment type="catalytic activity">
    <reaction evidence="1">
        <text>ATP + protein L-histidine = ADP + protein N-phospho-L-histidine.</text>
        <dbReference type="EC" id="2.7.13.3"/>
    </reaction>
</comment>
<feature type="transmembrane region" description="Helical" evidence="11">
    <location>
        <begin position="37"/>
        <end position="55"/>
    </location>
</feature>
<dbReference type="SUPFAM" id="SSF47384">
    <property type="entry name" value="Homodimeric domain of signal transducing histidine kinase"/>
    <property type="match status" value="1"/>
</dbReference>
<dbReference type="GO" id="GO:0016301">
    <property type="term" value="F:kinase activity"/>
    <property type="evidence" value="ECO:0007669"/>
    <property type="project" value="UniProtKB-KW"/>
</dbReference>
<dbReference type="EMBL" id="JACOPD010000002">
    <property type="protein sequence ID" value="MBC5679939.1"/>
    <property type="molecule type" value="Genomic_DNA"/>
</dbReference>
<feature type="domain" description="Histidine kinase" evidence="12">
    <location>
        <begin position="126"/>
        <end position="338"/>
    </location>
</feature>
<sequence length="350" mass="40935">MKFGKYLKDRLYSVIIYIFVIIAVILLMTAFKSQIELKITVGIIITLLWISEIFIDFFRKKRYFDEFVNNTQNLEQKYLVMETLSEPSFYEGKIIYDVISDIDKSMVENVKKYCHATQDFKEYVEMWIHEIKLPIASMTLILHNYKEKYPDVTERMTHHVNRVNNYLEQILYYVRSENAQKDYIISDCRLSKLIAAVAVKNKDDILENNIDFQVENADADVCTDSKWLEFILNQIISNSIKYRDEKKTDGSVIKIYVIKNDKSTVLNIYDNGIGIPAADLPRVFDKSFTGENGHAYSKATGMGMYIVKNLCEKLGHKITIESVKGEYTLVSIEFFKNDFYKETLVLRNIM</sequence>
<evidence type="ECO:0000256" key="9">
    <source>
        <dbReference type="ARBA" id="ARBA00023012"/>
    </source>
</evidence>
<evidence type="ECO:0000256" key="10">
    <source>
        <dbReference type="ARBA" id="ARBA00023136"/>
    </source>
</evidence>
<dbReference type="InterPro" id="IPR050351">
    <property type="entry name" value="BphY/WalK/GraS-like"/>
</dbReference>
<keyword evidence="4" id="KW-1003">Cell membrane</keyword>
<keyword evidence="5" id="KW-0808">Transferase</keyword>
<dbReference type="PANTHER" id="PTHR45453">
    <property type="entry name" value="PHOSPHATE REGULON SENSOR PROTEIN PHOR"/>
    <property type="match status" value="1"/>
</dbReference>
<keyword evidence="8 11" id="KW-1133">Transmembrane helix</keyword>
<accession>A0ABR7FXQ6</accession>
<feature type="transmembrane region" description="Helical" evidence="11">
    <location>
        <begin position="12"/>
        <end position="31"/>
    </location>
</feature>
<evidence type="ECO:0000256" key="11">
    <source>
        <dbReference type="SAM" id="Phobius"/>
    </source>
</evidence>
<dbReference type="InterPro" id="IPR003594">
    <property type="entry name" value="HATPase_dom"/>
</dbReference>
<evidence type="ECO:0000256" key="7">
    <source>
        <dbReference type="ARBA" id="ARBA00022777"/>
    </source>
</evidence>
<dbReference type="Gene3D" id="3.30.565.10">
    <property type="entry name" value="Histidine kinase-like ATPase, C-terminal domain"/>
    <property type="match status" value="1"/>
</dbReference>
<dbReference type="InterPro" id="IPR004358">
    <property type="entry name" value="Sig_transdc_His_kin-like_C"/>
</dbReference>
<keyword evidence="10 11" id="KW-0472">Membrane</keyword>
<gene>
    <name evidence="13" type="ORF">H8S01_03050</name>
</gene>
<keyword evidence="7 13" id="KW-0418">Kinase</keyword>
<evidence type="ECO:0000256" key="8">
    <source>
        <dbReference type="ARBA" id="ARBA00022989"/>
    </source>
</evidence>
<dbReference type="Pfam" id="PF02518">
    <property type="entry name" value="HATPase_c"/>
    <property type="match status" value="1"/>
</dbReference>
<dbReference type="Proteomes" id="UP000628463">
    <property type="component" value="Unassembled WGS sequence"/>
</dbReference>
<dbReference type="EC" id="2.7.13.3" evidence="3"/>
<dbReference type="InterPro" id="IPR005467">
    <property type="entry name" value="His_kinase_dom"/>
</dbReference>
<keyword evidence="14" id="KW-1185">Reference proteome</keyword>
<dbReference type="InterPro" id="IPR036890">
    <property type="entry name" value="HATPase_C_sf"/>
</dbReference>
<dbReference type="PANTHER" id="PTHR45453:SF2">
    <property type="entry name" value="HISTIDINE KINASE"/>
    <property type="match status" value="1"/>
</dbReference>
<evidence type="ECO:0000256" key="2">
    <source>
        <dbReference type="ARBA" id="ARBA00004651"/>
    </source>
</evidence>